<dbReference type="Proteomes" id="UP000664414">
    <property type="component" value="Unassembled WGS sequence"/>
</dbReference>
<comment type="similarity">
    <text evidence="2">Belongs to the GSP F family.</text>
</comment>
<reference evidence="9" key="1">
    <citation type="submission" date="2021-02" db="EMBL/GenBank/DDBJ databases">
        <title>Thiocyanate and organic carbon inputs drive convergent selection for specific autotrophic Afipia and Thiobacillus strains within complex microbiomes.</title>
        <authorList>
            <person name="Huddy R.J."/>
            <person name="Sachdeva R."/>
            <person name="Kadzinga F."/>
            <person name="Kantor R.S."/>
            <person name="Harrison S.T.L."/>
            <person name="Banfield J.F."/>
        </authorList>
    </citation>
    <scope>NUCLEOTIDE SEQUENCE</scope>
    <source>
        <strain evidence="9">SCN18_10_11_15_R4_P_38_20</strain>
    </source>
</reference>
<organism evidence="9 10">
    <name type="scientific">Candidatus Paracaedimonas acanthamoebae</name>
    <dbReference type="NCBI Taxonomy" id="244581"/>
    <lineage>
        <taxon>Bacteria</taxon>
        <taxon>Pseudomonadati</taxon>
        <taxon>Pseudomonadota</taxon>
        <taxon>Alphaproteobacteria</taxon>
        <taxon>Holosporales</taxon>
        <taxon>Caedimonadaceae</taxon>
        <taxon>Candidatus Paracaedimonas</taxon>
    </lineage>
</organism>
<dbReference type="PANTHER" id="PTHR30012:SF0">
    <property type="entry name" value="TYPE II SECRETION SYSTEM PROTEIN F-RELATED"/>
    <property type="match status" value="1"/>
</dbReference>
<evidence type="ECO:0000256" key="6">
    <source>
        <dbReference type="ARBA" id="ARBA00023136"/>
    </source>
</evidence>
<feature type="transmembrane region" description="Helical" evidence="7">
    <location>
        <begin position="363"/>
        <end position="391"/>
    </location>
</feature>
<evidence type="ECO:0000256" key="4">
    <source>
        <dbReference type="ARBA" id="ARBA00022692"/>
    </source>
</evidence>
<dbReference type="InterPro" id="IPR018076">
    <property type="entry name" value="T2SS_GspF_dom"/>
</dbReference>
<dbReference type="AlphaFoldDB" id="A0A8J7PPC7"/>
<keyword evidence="4 7" id="KW-0812">Transmembrane</keyword>
<evidence type="ECO:0000256" key="3">
    <source>
        <dbReference type="ARBA" id="ARBA00022475"/>
    </source>
</evidence>
<name>A0A8J7PPC7_9PROT</name>
<dbReference type="Pfam" id="PF00482">
    <property type="entry name" value="T2SSF"/>
    <property type="match status" value="2"/>
</dbReference>
<dbReference type="EMBL" id="JAFKGL010000010">
    <property type="protein sequence ID" value="MBN9412332.1"/>
    <property type="molecule type" value="Genomic_DNA"/>
</dbReference>
<feature type="domain" description="Type II secretion system protein GspF" evidence="8">
    <location>
        <begin position="267"/>
        <end position="389"/>
    </location>
</feature>
<keyword evidence="3" id="KW-1003">Cell membrane</keyword>
<proteinExistence type="inferred from homology"/>
<evidence type="ECO:0000313" key="9">
    <source>
        <dbReference type="EMBL" id="MBN9412332.1"/>
    </source>
</evidence>
<comment type="subcellular location">
    <subcellularLocation>
        <location evidence="1">Cell membrane</location>
        <topology evidence="1">Multi-pass membrane protein</topology>
    </subcellularLocation>
</comment>
<evidence type="ECO:0000256" key="2">
    <source>
        <dbReference type="ARBA" id="ARBA00005745"/>
    </source>
</evidence>
<sequence length="399" mass="46036">MLHFRYYSVTAQGQKKRGIIMASSLEEVRHRLAERGEYLLRYREQSHYRRFFYSRNESHLEEICIHFKEMSQAGIPLLDILDSIKQSSPSIHLKDVFENIYYLVENGASLSEAMSYFPQVFNHVFVGIIRAAEISGELVEAFDQLAIFLKEQQKFKVKIIQSLRYPLLLLGMILLLISILSVFVVPEIQTLISSFGHELPLSTRILVFVSDKFFLIISSLCLLLGGGIGVLFCLSHLSQKIRIECHQVILRMPFIGRLFKEMQVLLFFQIFAILHQNKINLFECFANARLSLTNLFIKQKLSEVSEKIKRGHNLPDAFKGDDFFDLYLSRMLKIGIQTGKLDPCLHCITQHYRHTIDQKIGKLLAYLEPIGLLIIGGIMFWIVSAVFIPLYEQLIGLDL</sequence>
<evidence type="ECO:0000259" key="8">
    <source>
        <dbReference type="Pfam" id="PF00482"/>
    </source>
</evidence>
<evidence type="ECO:0000256" key="1">
    <source>
        <dbReference type="ARBA" id="ARBA00004651"/>
    </source>
</evidence>
<keyword evidence="5 7" id="KW-1133">Transmembrane helix</keyword>
<dbReference type="PRINTS" id="PR00812">
    <property type="entry name" value="BCTERIALGSPF"/>
</dbReference>
<feature type="transmembrane region" description="Helical" evidence="7">
    <location>
        <begin position="165"/>
        <end position="185"/>
    </location>
</feature>
<protein>
    <submittedName>
        <fullName evidence="9">Type II secretion system F family protein</fullName>
    </submittedName>
</protein>
<dbReference type="PANTHER" id="PTHR30012">
    <property type="entry name" value="GENERAL SECRETION PATHWAY PROTEIN"/>
    <property type="match status" value="1"/>
</dbReference>
<comment type="caution">
    <text evidence="9">The sequence shown here is derived from an EMBL/GenBank/DDBJ whole genome shotgun (WGS) entry which is preliminary data.</text>
</comment>
<feature type="domain" description="Type II secretion system protein GspF" evidence="8">
    <location>
        <begin position="67"/>
        <end position="186"/>
    </location>
</feature>
<evidence type="ECO:0000256" key="5">
    <source>
        <dbReference type="ARBA" id="ARBA00022989"/>
    </source>
</evidence>
<accession>A0A8J7PPC7</accession>
<dbReference type="Gene3D" id="1.20.81.30">
    <property type="entry name" value="Type II secretion system (T2SS), domain F"/>
    <property type="match status" value="2"/>
</dbReference>
<dbReference type="InterPro" id="IPR003004">
    <property type="entry name" value="GspF/PilC"/>
</dbReference>
<gene>
    <name evidence="9" type="ORF">J0H12_00185</name>
</gene>
<evidence type="ECO:0000313" key="10">
    <source>
        <dbReference type="Proteomes" id="UP000664414"/>
    </source>
</evidence>
<dbReference type="InterPro" id="IPR042094">
    <property type="entry name" value="T2SS_GspF_sf"/>
</dbReference>
<feature type="transmembrane region" description="Helical" evidence="7">
    <location>
        <begin position="213"/>
        <end position="234"/>
    </location>
</feature>
<evidence type="ECO:0000256" key="7">
    <source>
        <dbReference type="SAM" id="Phobius"/>
    </source>
</evidence>
<keyword evidence="6 7" id="KW-0472">Membrane</keyword>
<dbReference type="GO" id="GO:0005886">
    <property type="term" value="C:plasma membrane"/>
    <property type="evidence" value="ECO:0007669"/>
    <property type="project" value="UniProtKB-SubCell"/>
</dbReference>